<gene>
    <name evidence="1" type="ORF">CITCOLO1_LOCUS16279</name>
</gene>
<dbReference type="Proteomes" id="UP001642487">
    <property type="component" value="Chromosome 6"/>
</dbReference>
<proteinExistence type="predicted"/>
<evidence type="ECO:0000313" key="2">
    <source>
        <dbReference type="Proteomes" id="UP001642487"/>
    </source>
</evidence>
<protein>
    <submittedName>
        <fullName evidence="1">Uncharacterized protein</fullName>
    </submittedName>
</protein>
<accession>A0ABP0YU50</accession>
<dbReference type="EMBL" id="OZ021740">
    <property type="protein sequence ID" value="CAK9324060.1"/>
    <property type="molecule type" value="Genomic_DNA"/>
</dbReference>
<sequence>MRLSVEEFIAKLSWRDSMLTSKEKLEINALSIESALFSTPRHRREAHSSSIVSSASYASSVSSLGFREPVSRSSPPKVALTEGSGLHSMECFVGSAQGVRFFGLVWREALFVDLSGDML</sequence>
<keyword evidence="2" id="KW-1185">Reference proteome</keyword>
<name>A0ABP0YU50_9ROSI</name>
<reference evidence="1 2" key="1">
    <citation type="submission" date="2024-03" db="EMBL/GenBank/DDBJ databases">
        <authorList>
            <person name="Gkanogiannis A."/>
            <person name="Becerra Lopez-Lavalle L."/>
        </authorList>
    </citation>
    <scope>NUCLEOTIDE SEQUENCE [LARGE SCALE GENOMIC DNA]</scope>
</reference>
<evidence type="ECO:0000313" key="1">
    <source>
        <dbReference type="EMBL" id="CAK9324060.1"/>
    </source>
</evidence>
<organism evidence="1 2">
    <name type="scientific">Citrullus colocynthis</name>
    <name type="common">colocynth</name>
    <dbReference type="NCBI Taxonomy" id="252529"/>
    <lineage>
        <taxon>Eukaryota</taxon>
        <taxon>Viridiplantae</taxon>
        <taxon>Streptophyta</taxon>
        <taxon>Embryophyta</taxon>
        <taxon>Tracheophyta</taxon>
        <taxon>Spermatophyta</taxon>
        <taxon>Magnoliopsida</taxon>
        <taxon>eudicotyledons</taxon>
        <taxon>Gunneridae</taxon>
        <taxon>Pentapetalae</taxon>
        <taxon>rosids</taxon>
        <taxon>fabids</taxon>
        <taxon>Cucurbitales</taxon>
        <taxon>Cucurbitaceae</taxon>
        <taxon>Benincaseae</taxon>
        <taxon>Citrullus</taxon>
    </lineage>
</organism>